<name>S2DIN2_INDAL</name>
<dbReference type="eggNOG" id="COG2172">
    <property type="taxonomic scope" value="Bacteria"/>
</dbReference>
<dbReference type="Pfam" id="PF14213">
    <property type="entry name" value="DUF4325"/>
    <property type="match status" value="1"/>
</dbReference>
<organism evidence="2 3">
    <name type="scientific">Indibacter alkaliphilus (strain CCUG 57479 / KCTC 22604 / LW1)</name>
    <dbReference type="NCBI Taxonomy" id="1189612"/>
    <lineage>
        <taxon>Bacteria</taxon>
        <taxon>Pseudomonadati</taxon>
        <taxon>Bacteroidota</taxon>
        <taxon>Cytophagia</taxon>
        <taxon>Cytophagales</taxon>
        <taxon>Cyclobacteriaceae</taxon>
    </lineage>
</organism>
<protein>
    <recommendedName>
        <fullName evidence="1">DUF4325 domain-containing protein</fullName>
    </recommendedName>
</protein>
<feature type="domain" description="DUF4325" evidence="1">
    <location>
        <begin position="338"/>
        <end position="401"/>
    </location>
</feature>
<accession>S2DIN2</accession>
<dbReference type="OrthoDB" id="1845327at2"/>
<dbReference type="EMBL" id="ALWO02000021">
    <property type="protein sequence ID" value="EOZ98904.1"/>
    <property type="molecule type" value="Genomic_DNA"/>
</dbReference>
<sequence length="422" mass="47649">MRYRPTTYFKNHNCAVYDNVLRPYNLTNKRLIPEVINGLKRLHFKFGHKKIVIDLAGVEKVFPYPAVPVAGYIHYFKEKLGVDFEFINVPTYLRKIHFLSPDDITKTTTGIGTNFLDRVWLFHSSDDVHSLVNGFLASIRKSTTVEDGILQACEWGLNEIMDNVIQHSTEDTGFIMGQVLKDSQILKVSIFDYGQGIFQSLRNTAYRPRNASDAISLSVQEGVTRDKKIGQGNGMWGLYNIINLNDGALQIISGKGGLNFINRKKETESYQNIIMLNQHKQSTAINFDIKLSNPISMKEALGGYEPIDMFIENLEDDFDRIVYKIIEQSSGTGTRQSGFRIKNELINIYKSAKKPVIIDFEGVGIIASSFADELIGKLISELGLFQFQAAFPMKNMNPTVQAIVQRSVSQRLAQNLNTNANI</sequence>
<keyword evidence="3" id="KW-1185">Reference proteome</keyword>
<dbReference type="AlphaFoldDB" id="S2DIN2"/>
<dbReference type="Proteomes" id="UP000006073">
    <property type="component" value="Unassembled WGS sequence"/>
</dbReference>
<reference evidence="2 3" key="1">
    <citation type="journal article" date="2013" name="Genome Announc.">
        <title>Draft Genome Sequence of Indibacter alkaliphilus Strain LW1T, Isolated from Lonar Lake, a Haloalkaline Lake in the Buldana District of Maharashtra, India.</title>
        <authorList>
            <person name="Singh A."/>
            <person name="Kumar Jangir P."/>
            <person name="Sharma R."/>
            <person name="Singh A."/>
            <person name="Kumar Pinnaka A."/>
            <person name="Shivaji S."/>
        </authorList>
    </citation>
    <scope>NUCLEOTIDE SEQUENCE [LARGE SCALE GENOMIC DNA]</scope>
    <source>
        <strain evidence="3">CCUG 57479 / KCTC 22604 / LW1</strain>
    </source>
</reference>
<evidence type="ECO:0000313" key="3">
    <source>
        <dbReference type="Proteomes" id="UP000006073"/>
    </source>
</evidence>
<dbReference type="InterPro" id="IPR025474">
    <property type="entry name" value="DUF4325"/>
</dbReference>
<evidence type="ECO:0000313" key="2">
    <source>
        <dbReference type="EMBL" id="EOZ98904.1"/>
    </source>
</evidence>
<dbReference type="InterPro" id="IPR036890">
    <property type="entry name" value="HATPase_C_sf"/>
</dbReference>
<proteinExistence type="predicted"/>
<dbReference type="SUPFAM" id="SSF55874">
    <property type="entry name" value="ATPase domain of HSP90 chaperone/DNA topoisomerase II/histidine kinase"/>
    <property type="match status" value="1"/>
</dbReference>
<dbReference type="RefSeq" id="WP_009035924.1">
    <property type="nucleotide sequence ID" value="NZ_ALWO02000021.1"/>
</dbReference>
<comment type="caution">
    <text evidence="2">The sequence shown here is derived from an EMBL/GenBank/DDBJ whole genome shotgun (WGS) entry which is preliminary data.</text>
</comment>
<dbReference type="STRING" id="1189612.A33Q_0887"/>
<evidence type="ECO:0000259" key="1">
    <source>
        <dbReference type="Pfam" id="PF14213"/>
    </source>
</evidence>
<gene>
    <name evidence="2" type="ORF">A33Q_0887</name>
</gene>